<dbReference type="AlphaFoldDB" id="A0A9J7MD19"/>
<keyword evidence="4" id="KW-1185">Reference proteome</keyword>
<dbReference type="Proteomes" id="UP000001554">
    <property type="component" value="Chromosome 15"/>
</dbReference>
<dbReference type="Pfam" id="PF00147">
    <property type="entry name" value="Fibrinogen_C"/>
    <property type="match status" value="1"/>
</dbReference>
<dbReference type="PROSITE" id="PS51406">
    <property type="entry name" value="FIBRINOGEN_C_2"/>
    <property type="match status" value="1"/>
</dbReference>
<accession>A0A9J7MD19</accession>
<dbReference type="OrthoDB" id="10182659at2759"/>
<feature type="region of interest" description="Disordered" evidence="1">
    <location>
        <begin position="189"/>
        <end position="212"/>
    </location>
</feature>
<evidence type="ECO:0000256" key="2">
    <source>
        <dbReference type="SAM" id="Phobius"/>
    </source>
</evidence>
<protein>
    <submittedName>
        <fullName evidence="5">Uncharacterized protein LOC118431524</fullName>
    </submittedName>
</protein>
<feature type="region of interest" description="Disordered" evidence="1">
    <location>
        <begin position="256"/>
        <end position="288"/>
    </location>
</feature>
<organism evidence="4 5">
    <name type="scientific">Branchiostoma floridae</name>
    <name type="common">Florida lancelet</name>
    <name type="synonym">Amphioxus</name>
    <dbReference type="NCBI Taxonomy" id="7739"/>
    <lineage>
        <taxon>Eukaryota</taxon>
        <taxon>Metazoa</taxon>
        <taxon>Chordata</taxon>
        <taxon>Cephalochordata</taxon>
        <taxon>Leptocardii</taxon>
        <taxon>Amphioxiformes</taxon>
        <taxon>Branchiostomatidae</taxon>
        <taxon>Branchiostoma</taxon>
    </lineage>
</organism>
<name>A0A9J7MD19_BRAFL</name>
<feature type="region of interest" description="Disordered" evidence="1">
    <location>
        <begin position="139"/>
        <end position="165"/>
    </location>
</feature>
<dbReference type="CDD" id="cd00087">
    <property type="entry name" value="FReD"/>
    <property type="match status" value="1"/>
</dbReference>
<dbReference type="InterPro" id="IPR050373">
    <property type="entry name" value="Fibrinogen_C-term_domain"/>
</dbReference>
<keyword evidence="2" id="KW-1133">Transmembrane helix</keyword>
<dbReference type="KEGG" id="bfo:118431524"/>
<dbReference type="RefSeq" id="XP_035698658.1">
    <property type="nucleotide sequence ID" value="XM_035842765.1"/>
</dbReference>
<dbReference type="NCBIfam" id="NF040941">
    <property type="entry name" value="GGGWT_bact"/>
    <property type="match status" value="1"/>
</dbReference>
<feature type="region of interest" description="Disordered" evidence="1">
    <location>
        <begin position="29"/>
        <end position="93"/>
    </location>
</feature>
<keyword evidence="2" id="KW-0812">Transmembrane</keyword>
<dbReference type="PANTHER" id="PTHR19143">
    <property type="entry name" value="FIBRINOGEN/TENASCIN/ANGIOPOEITIN"/>
    <property type="match status" value="1"/>
</dbReference>
<dbReference type="InterPro" id="IPR014716">
    <property type="entry name" value="Fibrinogen_a/b/g_C_1"/>
</dbReference>
<dbReference type="Gene3D" id="4.10.530.10">
    <property type="entry name" value="Gamma-fibrinogen Carboxyl Terminal Fragment, domain 2"/>
    <property type="match status" value="1"/>
</dbReference>
<dbReference type="Gene3D" id="3.90.215.10">
    <property type="entry name" value="Gamma Fibrinogen, chain A, domain 1"/>
    <property type="match status" value="1"/>
</dbReference>
<evidence type="ECO:0000256" key="1">
    <source>
        <dbReference type="SAM" id="MobiDB-lite"/>
    </source>
</evidence>
<dbReference type="InterPro" id="IPR002181">
    <property type="entry name" value="Fibrinogen_a/b/g_C_dom"/>
</dbReference>
<dbReference type="GO" id="GO:0005615">
    <property type="term" value="C:extracellular space"/>
    <property type="evidence" value="ECO:0000318"/>
    <property type="project" value="GO_Central"/>
</dbReference>
<proteinExistence type="predicted"/>
<gene>
    <name evidence="5" type="primary">LOC118431524</name>
</gene>
<reference evidence="4" key="1">
    <citation type="journal article" date="2020" name="Nat. Ecol. Evol.">
        <title>Deeply conserved synteny resolves early events in vertebrate evolution.</title>
        <authorList>
            <person name="Simakov O."/>
            <person name="Marletaz F."/>
            <person name="Yue J.X."/>
            <person name="O'Connell B."/>
            <person name="Jenkins J."/>
            <person name="Brandt A."/>
            <person name="Calef R."/>
            <person name="Tung C.H."/>
            <person name="Huang T.K."/>
            <person name="Schmutz J."/>
            <person name="Satoh N."/>
            <person name="Yu J.K."/>
            <person name="Putnam N.H."/>
            <person name="Green R.E."/>
            <person name="Rokhsar D.S."/>
        </authorList>
    </citation>
    <scope>NUCLEOTIDE SEQUENCE [LARGE SCALE GENOMIC DNA]</scope>
    <source>
        <strain evidence="4">S238N-H82</strain>
    </source>
</reference>
<evidence type="ECO:0000259" key="3">
    <source>
        <dbReference type="PROSITE" id="PS51406"/>
    </source>
</evidence>
<dbReference type="SMART" id="SM00186">
    <property type="entry name" value="FBG"/>
    <property type="match status" value="1"/>
</dbReference>
<evidence type="ECO:0000313" key="4">
    <source>
        <dbReference type="Proteomes" id="UP000001554"/>
    </source>
</evidence>
<feature type="compositionally biased region" description="Basic and acidic residues" evidence="1">
    <location>
        <begin position="256"/>
        <end position="273"/>
    </location>
</feature>
<dbReference type="InterPro" id="IPR036056">
    <property type="entry name" value="Fibrinogen-like_C"/>
</dbReference>
<feature type="compositionally biased region" description="Basic and acidic residues" evidence="1">
    <location>
        <begin position="44"/>
        <end position="92"/>
    </location>
</feature>
<feature type="transmembrane region" description="Helical" evidence="2">
    <location>
        <begin position="306"/>
        <end position="327"/>
    </location>
</feature>
<evidence type="ECO:0000313" key="5">
    <source>
        <dbReference type="RefSeq" id="XP_035698658.1"/>
    </source>
</evidence>
<reference evidence="5" key="2">
    <citation type="submission" date="2025-08" db="UniProtKB">
        <authorList>
            <consortium name="RefSeq"/>
        </authorList>
    </citation>
    <scope>IDENTIFICATION</scope>
    <source>
        <strain evidence="5">S238N-H82</strain>
        <tissue evidence="5">Testes</tissue>
    </source>
</reference>
<dbReference type="GeneID" id="118431524"/>
<sequence>MQTGKEEIFWAVPRLSNADCIGPLAEVPLSRGDSGLDGNQSGMTDKEVHMSHLYGDKTDHKESTTIAEEREGQDAAQERSKTPSRIYEDTAEKSSWPTSGIYVCGASTDPGVSSRLYGNSEEIKNSAESDVYHGETISGLTAKQNAGTSSNDSLARQEENNHPAGTDAFAEVVTTELINPMYTHSVTRRATEEDFKKEKDIPGTDGLDEKPLGNRCAVVKKGMENPAYGIGALGAASQGTSETEQENHYENMDDLRTDLKDEDTNSDPIRERQSSVNDVPQDAMNGDTDNERSYFRRMFLTTFSRMICVLVIIAVIMGVVALTVVIIKTRTISKTREAVSTTESLQTSSPHQTMTFTGEVTSSATTATSITTASVILTEPPSTLTTEQSISCSPGNYSDCAEIYEGGCRTSGVYRIILQNITTVDVYCYMDTDGGGWTVIQRRLDGSVPFNRTWEDYKRGFGNKTGEHWLGNDYLHLLTYQKNYSLRVDAIPRGIYYPSTCSHGYFRVSDENNNFKLDLGPTEGIGIICDQMISIHSGCPFSTVDKNNNGINKHSRALSCAKRYGGGWWYKYVSCGHMTGFNQQWNFCSFKSCRKFKVNPKSMMLMAILSGK</sequence>
<keyword evidence="2" id="KW-0472">Membrane</keyword>
<feature type="compositionally biased region" description="Polar residues" evidence="1">
    <location>
        <begin position="139"/>
        <end position="154"/>
    </location>
</feature>
<feature type="domain" description="Fibrinogen C-terminal" evidence="3">
    <location>
        <begin position="391"/>
        <end position="577"/>
    </location>
</feature>
<dbReference type="PANTHER" id="PTHR19143:SF458">
    <property type="entry name" value="FIBRINOGEN C-TERMINAL DOMAIN-CONTAINING PROTEIN-RELATED"/>
    <property type="match status" value="1"/>
</dbReference>
<dbReference type="SUPFAM" id="SSF56496">
    <property type="entry name" value="Fibrinogen C-terminal domain-like"/>
    <property type="match status" value="1"/>
</dbReference>